<comment type="caution">
    <text evidence="2">The sequence shown here is derived from an EMBL/GenBank/DDBJ whole genome shotgun (WGS) entry which is preliminary data.</text>
</comment>
<dbReference type="EMBL" id="JBHTCQ010000004">
    <property type="protein sequence ID" value="MFC7406835.1"/>
    <property type="molecule type" value="Genomic_DNA"/>
</dbReference>
<dbReference type="InterPro" id="IPR050490">
    <property type="entry name" value="Bact_solute-bd_prot1"/>
</dbReference>
<dbReference type="PANTHER" id="PTHR43649:SF12">
    <property type="entry name" value="DIACETYLCHITOBIOSE BINDING PROTEIN DASA"/>
    <property type="match status" value="1"/>
</dbReference>
<keyword evidence="1" id="KW-0732">Signal</keyword>
<dbReference type="PROSITE" id="PS51257">
    <property type="entry name" value="PROKAR_LIPOPROTEIN"/>
    <property type="match status" value="1"/>
</dbReference>
<dbReference type="Proteomes" id="UP001596455">
    <property type="component" value="Unassembled WGS sequence"/>
</dbReference>
<dbReference type="RefSeq" id="WP_382396363.1">
    <property type="nucleotide sequence ID" value="NZ_JBHTCQ010000004.1"/>
</dbReference>
<protein>
    <submittedName>
        <fullName evidence="2">ABC transporter substrate-binding protein</fullName>
    </submittedName>
</protein>
<dbReference type="Gene3D" id="3.40.190.10">
    <property type="entry name" value="Periplasmic binding protein-like II"/>
    <property type="match status" value="1"/>
</dbReference>
<dbReference type="Pfam" id="PF13416">
    <property type="entry name" value="SBP_bac_8"/>
    <property type="match status" value="1"/>
</dbReference>
<feature type="chain" id="PRO_5047147421" evidence="1">
    <location>
        <begin position="28"/>
        <end position="448"/>
    </location>
</feature>
<dbReference type="PANTHER" id="PTHR43649">
    <property type="entry name" value="ARABINOSE-BINDING PROTEIN-RELATED"/>
    <property type="match status" value="1"/>
</dbReference>
<evidence type="ECO:0000313" key="3">
    <source>
        <dbReference type="Proteomes" id="UP001596455"/>
    </source>
</evidence>
<keyword evidence="3" id="KW-1185">Reference proteome</keyword>
<evidence type="ECO:0000256" key="1">
    <source>
        <dbReference type="SAM" id="SignalP"/>
    </source>
</evidence>
<dbReference type="InterPro" id="IPR006059">
    <property type="entry name" value="SBP"/>
</dbReference>
<gene>
    <name evidence="2" type="ORF">ACFQQL_17075</name>
</gene>
<reference evidence="3" key="1">
    <citation type="journal article" date="2019" name="Int. J. Syst. Evol. Microbiol.">
        <title>The Global Catalogue of Microorganisms (GCM) 10K type strain sequencing project: providing services to taxonomists for standard genome sequencing and annotation.</title>
        <authorList>
            <consortium name="The Broad Institute Genomics Platform"/>
            <consortium name="The Broad Institute Genome Sequencing Center for Infectious Disease"/>
            <person name="Wu L."/>
            <person name="Ma J."/>
        </authorList>
    </citation>
    <scope>NUCLEOTIDE SEQUENCE [LARGE SCALE GENOMIC DNA]</scope>
    <source>
        <strain evidence="3">JCM 1490</strain>
    </source>
</reference>
<dbReference type="CDD" id="cd13585">
    <property type="entry name" value="PBP2_TMBP_like"/>
    <property type="match status" value="1"/>
</dbReference>
<name>A0ABW2QBL7_9MICO</name>
<dbReference type="SUPFAM" id="SSF53850">
    <property type="entry name" value="Periplasmic binding protein-like II"/>
    <property type="match status" value="1"/>
</dbReference>
<proteinExistence type="predicted"/>
<accession>A0ABW2QBL7</accession>
<feature type="signal peptide" evidence="1">
    <location>
        <begin position="1"/>
        <end position="27"/>
    </location>
</feature>
<evidence type="ECO:0000313" key="2">
    <source>
        <dbReference type="EMBL" id="MFC7406835.1"/>
    </source>
</evidence>
<sequence length="448" mass="48507">MSRRGFRLTRRRSVLAVTGAAVALAVAACSGGDTGSGDDDVQSLDPDEVSGEITVWSWSTNASDLADLFMEEYPNIEVEMVDPGGGTTTMERLLTAFQSGSGAPDVAMMEYNFIPQFALTGDIIPIDDLGGAEIIDDYIDSIANQLTVNDQVYGTPIDASPMAFLYRADILEEAGVEPPTTWDEFADAAARLQEHDAGTYLANNPIADGSLRNLLWQTGQSPIAIDGENITIDYDRPEYQQVLGYWQRLAEEGVTGDFPSGSPEWNAAMADGTLAGWIGPAWAPVILGSAAESSAGEWRVAQMPTWEEGERASAEWGGSAYTVTSQSDNPEAAAAYVTWVNHAPEAYELLYELTGSFPVLTEYVEDPDFVAEPFEFFGGQPVNQVFAEELQAVPGNWQWSPFNSMVNQVTDEAFTALREGEMTPDEATSLIQEELVAYAAEQGFSVNE</sequence>
<organism evidence="2 3">
    <name type="scientific">Georgenia alba</name>
    <dbReference type="NCBI Taxonomy" id="2233858"/>
    <lineage>
        <taxon>Bacteria</taxon>
        <taxon>Bacillati</taxon>
        <taxon>Actinomycetota</taxon>
        <taxon>Actinomycetes</taxon>
        <taxon>Micrococcales</taxon>
        <taxon>Bogoriellaceae</taxon>
        <taxon>Georgenia</taxon>
    </lineage>
</organism>